<keyword evidence="1" id="KW-0282">Flagellum</keyword>
<evidence type="ECO:0000313" key="1">
    <source>
        <dbReference type="EMBL" id="MFD0944638.1"/>
    </source>
</evidence>
<accession>A0ABW3GZL2</accession>
<dbReference type="Gene3D" id="1.20.120.340">
    <property type="entry name" value="Flagellar protein FliS"/>
    <property type="match status" value="1"/>
</dbReference>
<proteinExistence type="predicted"/>
<keyword evidence="2" id="KW-1185">Reference proteome</keyword>
<protein>
    <submittedName>
        <fullName evidence="1">Flagellar protein FliS</fullName>
    </submittedName>
</protein>
<dbReference type="InterPro" id="IPR036584">
    <property type="entry name" value="FliS_sf"/>
</dbReference>
<evidence type="ECO:0000313" key="2">
    <source>
        <dbReference type="Proteomes" id="UP001596976"/>
    </source>
</evidence>
<name>A0ABW3GZL2_9BACL</name>
<dbReference type="Pfam" id="PF02561">
    <property type="entry name" value="FliS"/>
    <property type="match status" value="1"/>
</dbReference>
<keyword evidence="1" id="KW-0966">Cell projection</keyword>
<comment type="caution">
    <text evidence="1">The sequence shown here is derived from an EMBL/GenBank/DDBJ whole genome shotgun (WGS) entry which is preliminary data.</text>
</comment>
<dbReference type="InterPro" id="IPR003713">
    <property type="entry name" value="FliS"/>
</dbReference>
<gene>
    <name evidence="1" type="ORF">ACFQ0V_12885</name>
</gene>
<dbReference type="SUPFAM" id="SSF101116">
    <property type="entry name" value="Flagellar export chaperone FliS"/>
    <property type="match status" value="1"/>
</dbReference>
<dbReference type="Proteomes" id="UP001596976">
    <property type="component" value="Unassembled WGS sequence"/>
</dbReference>
<sequence length="132" mass="15850">MNYKEAHAKYQQTQRVTLPEVEAVILLLRQVERGIEQLERALATDDTRLRDDTLRDIQTLMFELMGRTNRKIEKGERLFLTYMYINQSFITMRISEAYELLPETKAHVETLRDSWEEALQIQRKRTFRTNQI</sequence>
<organism evidence="1 2">
    <name type="scientific">Savagea faecisuis</name>
    <dbReference type="NCBI Taxonomy" id="1274803"/>
    <lineage>
        <taxon>Bacteria</taxon>
        <taxon>Bacillati</taxon>
        <taxon>Bacillota</taxon>
        <taxon>Bacilli</taxon>
        <taxon>Bacillales</taxon>
        <taxon>Caryophanaceae</taxon>
        <taxon>Savagea</taxon>
    </lineage>
</organism>
<reference evidence="2" key="1">
    <citation type="journal article" date="2019" name="Int. J. Syst. Evol. Microbiol.">
        <title>The Global Catalogue of Microorganisms (GCM) 10K type strain sequencing project: providing services to taxonomists for standard genome sequencing and annotation.</title>
        <authorList>
            <consortium name="The Broad Institute Genomics Platform"/>
            <consortium name="The Broad Institute Genome Sequencing Center for Infectious Disease"/>
            <person name="Wu L."/>
            <person name="Ma J."/>
        </authorList>
    </citation>
    <scope>NUCLEOTIDE SEQUENCE [LARGE SCALE GENOMIC DNA]</scope>
    <source>
        <strain evidence="2">CCUG 63563</strain>
    </source>
</reference>
<dbReference type="RefSeq" id="WP_381014337.1">
    <property type="nucleotide sequence ID" value="NZ_JBHTJF010000043.1"/>
</dbReference>
<keyword evidence="1" id="KW-0969">Cilium</keyword>
<dbReference type="EMBL" id="JBHTJF010000043">
    <property type="protein sequence ID" value="MFD0944638.1"/>
    <property type="molecule type" value="Genomic_DNA"/>
</dbReference>